<dbReference type="InterPro" id="IPR002575">
    <property type="entry name" value="Aminoglycoside_PTrfase"/>
</dbReference>
<dbReference type="Gene3D" id="3.90.1200.10">
    <property type="match status" value="1"/>
</dbReference>
<dbReference type="InterPro" id="IPR011009">
    <property type="entry name" value="Kinase-like_dom_sf"/>
</dbReference>
<dbReference type="Proteomes" id="UP000530268">
    <property type="component" value="Unassembled WGS sequence"/>
</dbReference>
<dbReference type="SUPFAM" id="SSF56112">
    <property type="entry name" value="Protein kinase-like (PK-like)"/>
    <property type="match status" value="1"/>
</dbReference>
<keyword evidence="3" id="KW-1185">Reference proteome</keyword>
<dbReference type="Pfam" id="PF01636">
    <property type="entry name" value="APH"/>
    <property type="match status" value="1"/>
</dbReference>
<evidence type="ECO:0000313" key="2">
    <source>
        <dbReference type="EMBL" id="MBB3994149.1"/>
    </source>
</evidence>
<dbReference type="GO" id="GO:0016740">
    <property type="term" value="F:transferase activity"/>
    <property type="evidence" value="ECO:0007669"/>
    <property type="project" value="UniProtKB-KW"/>
</dbReference>
<evidence type="ECO:0000313" key="3">
    <source>
        <dbReference type="Proteomes" id="UP000530268"/>
    </source>
</evidence>
<proteinExistence type="predicted"/>
<keyword evidence="2" id="KW-0808">Transferase</keyword>
<name>A0A7W6E4K9_9RHOB</name>
<protein>
    <submittedName>
        <fullName evidence="2">tRNA A-37 threonylcarbamoyl transferase component Bud32</fullName>
    </submittedName>
</protein>
<sequence length="321" mass="36004">MSVVKSLKIEAQRLFVSLAQQAGLQAENYACKAEWIKDDRNRLHIVQRYDQAGGASVVLKYAQRPVDQEEFSRVLDAHHNAHAALAGSNTNIVPEILSEDRQAQAYLMRYVSGETFLERCRNQEDHTPFLRRAGSWMSAFHGGTVQQKRAFQPRFMVNHMHKLAGQMKNGERRISGQSEFIPYAENIGAHVGAAEGHIGTISAKHGDLNAHNILMSDDTTAVYDFLGADNAPVAYDIARFLQSYTQMVGELDDVPKGLAVPQRAWDAFFEGYTLVSADDPILVFISKVQVLTDWNRMQDKSTLNGIIRLERVKKIARQAFA</sequence>
<dbReference type="EMBL" id="JACIEI010000004">
    <property type="protein sequence ID" value="MBB3994149.1"/>
    <property type="molecule type" value="Genomic_DNA"/>
</dbReference>
<dbReference type="AlphaFoldDB" id="A0A7W6E4K9"/>
<gene>
    <name evidence="2" type="ORF">GGR95_001790</name>
</gene>
<organism evidence="2 3">
    <name type="scientific">Sulfitobacter undariae</name>
    <dbReference type="NCBI Taxonomy" id="1563671"/>
    <lineage>
        <taxon>Bacteria</taxon>
        <taxon>Pseudomonadati</taxon>
        <taxon>Pseudomonadota</taxon>
        <taxon>Alphaproteobacteria</taxon>
        <taxon>Rhodobacterales</taxon>
        <taxon>Roseobacteraceae</taxon>
        <taxon>Sulfitobacter</taxon>
    </lineage>
</organism>
<dbReference type="RefSeq" id="WP_184564898.1">
    <property type="nucleotide sequence ID" value="NZ_JACIEI010000004.1"/>
</dbReference>
<reference evidence="2 3" key="1">
    <citation type="submission" date="2020-08" db="EMBL/GenBank/DDBJ databases">
        <title>Genomic Encyclopedia of Type Strains, Phase IV (KMG-IV): sequencing the most valuable type-strain genomes for metagenomic binning, comparative biology and taxonomic classification.</title>
        <authorList>
            <person name="Goeker M."/>
        </authorList>
    </citation>
    <scope>NUCLEOTIDE SEQUENCE [LARGE SCALE GENOMIC DNA]</scope>
    <source>
        <strain evidence="2 3">DSM 102234</strain>
    </source>
</reference>
<comment type="caution">
    <text evidence="2">The sequence shown here is derived from an EMBL/GenBank/DDBJ whole genome shotgun (WGS) entry which is preliminary data.</text>
</comment>
<feature type="domain" description="Aminoglycoside phosphotransferase" evidence="1">
    <location>
        <begin position="56"/>
        <end position="245"/>
    </location>
</feature>
<accession>A0A7W6E4K9</accession>
<evidence type="ECO:0000259" key="1">
    <source>
        <dbReference type="Pfam" id="PF01636"/>
    </source>
</evidence>